<dbReference type="GeneID" id="5076040"/>
<dbReference type="RefSeq" id="YP_001110943.1">
    <property type="nucleotide sequence ID" value="NC_009233.1"/>
</dbReference>
<dbReference type="OrthoDB" id="8240at10239"/>
<reference evidence="1 2" key="1">
    <citation type="journal article" date="2007" name="J. Gen. Virol.">
        <title>Sequence and organization of the Heliothis virescens ascovirus genome.</title>
        <authorList>
            <person name="Asgari S."/>
            <person name="Davis J."/>
            <person name="Wood D."/>
            <person name="Wilson P."/>
            <person name="McGrath A."/>
        </authorList>
    </citation>
    <scope>NUCLEOTIDE SEQUENCE [LARGE SCALE GENOMIC DNA]</scope>
    <source>
        <strain evidence="2">HvAv-3e</strain>
    </source>
</reference>
<evidence type="ECO:0000313" key="1">
    <source>
        <dbReference type="EMBL" id="ABO37277.1"/>
    </source>
</evidence>
<proteinExistence type="predicted"/>
<dbReference type="EMBL" id="EF133465">
    <property type="protein sequence ID" value="ABO37277.1"/>
    <property type="molecule type" value="Genomic_DNA"/>
</dbReference>
<accession>A4KXE6</accession>
<sequence length="78" mass="8658">MSIVKVQFANQDLEVISIRDNDGQLWLLANPFARILEYSTTPRYSSASLRGAYVITTSTVEIHQSCRPLRTDSGVANA</sequence>
<keyword evidence="2" id="KW-1185">Reference proteome</keyword>
<dbReference type="Proteomes" id="UP000001324">
    <property type="component" value="Segment"/>
</dbReference>
<name>A4KXE6_HVAVE</name>
<organism evidence="2">
    <name type="scientific">Heliothis virescens ascovirus 3e</name>
    <name type="common">HvAV-3e</name>
    <dbReference type="NCBI Taxonomy" id="260797"/>
    <lineage>
        <taxon>Viruses</taxon>
        <taxon>Varidnaviria</taxon>
        <taxon>Bamfordvirae</taxon>
        <taxon>Nucleocytoviricota</taxon>
        <taxon>Megaviricetes</taxon>
        <taxon>Pimascovirales</taxon>
        <taxon>Pimascovirales incertae sedis</taxon>
        <taxon>Ascoviridae</taxon>
        <taxon>Ascovirus</taxon>
        <taxon>Ascovirus hvav3a</taxon>
    </lineage>
</organism>
<evidence type="ECO:0000313" key="2">
    <source>
        <dbReference type="Proteomes" id="UP000001324"/>
    </source>
</evidence>
<protein>
    <submittedName>
        <fullName evidence="1">Bro8</fullName>
    </submittedName>
</protein>
<organismHost>
    <name type="scientific">Noctuidae</name>
    <name type="common">owlet moths</name>
    <dbReference type="NCBI Taxonomy" id="7100"/>
</organismHost>
<dbReference type="KEGG" id="vg:5076040"/>